<dbReference type="Pfam" id="PF00501">
    <property type="entry name" value="AMP-binding"/>
    <property type="match status" value="1"/>
</dbReference>
<comment type="catalytic activity">
    <reaction evidence="1">
        <text>a long-chain fatty acid + ATP + CoA = a long-chain fatty acyl-CoA + AMP + diphosphate</text>
        <dbReference type="Rhea" id="RHEA:15421"/>
        <dbReference type="ChEBI" id="CHEBI:30616"/>
        <dbReference type="ChEBI" id="CHEBI:33019"/>
        <dbReference type="ChEBI" id="CHEBI:57287"/>
        <dbReference type="ChEBI" id="CHEBI:57560"/>
        <dbReference type="ChEBI" id="CHEBI:83139"/>
        <dbReference type="ChEBI" id="CHEBI:456215"/>
        <dbReference type="EC" id="6.2.1.3"/>
    </reaction>
    <physiologicalReaction direction="left-to-right" evidence="1">
        <dbReference type="Rhea" id="RHEA:15422"/>
    </physiologicalReaction>
</comment>
<feature type="coiled-coil region" evidence="2">
    <location>
        <begin position="275"/>
        <end position="302"/>
    </location>
</feature>
<dbReference type="SUPFAM" id="SSF56801">
    <property type="entry name" value="Acetyl-CoA synthetase-like"/>
    <property type="match status" value="1"/>
</dbReference>
<protein>
    <recommendedName>
        <fullName evidence="3">AMP-dependent synthetase/ligase domain-containing protein</fullName>
    </recommendedName>
</protein>
<keyword evidence="5" id="KW-1185">Reference proteome</keyword>
<dbReference type="InterPro" id="IPR045851">
    <property type="entry name" value="AMP-bd_C_sf"/>
</dbReference>
<evidence type="ECO:0000256" key="2">
    <source>
        <dbReference type="SAM" id="Coils"/>
    </source>
</evidence>
<dbReference type="AlphaFoldDB" id="A0A178ID29"/>
<dbReference type="Gene3D" id="3.30.300.30">
    <property type="match status" value="1"/>
</dbReference>
<sequence length="567" mass="63077">MKESLKAIMCSALEQFSAQTAFMVKADGNKSPYEKISFREFKQDVLTLSAQLIEKGFQGKRVAVIGDNSYQWVLAYFATLFIGSVTVPLDRELLKPEILNLLGKAKCEAIFHDKKYEEAVRESGLVHTFLMRKYYMNDGGTSRALDIGTAPGRAQLQAARDFVPDADALACIMFTSGTTGEAKGVLHSHRTLGKNVLDIQESLGFKNTDSTVSILPMHHCFESRMGISSELSKGVRIAIGDGLKYIYKNLEEAEATILLCVPLLLKSVHRRIWNNAEKTGTAESLKKRIQDLKGKRFELMKTSGNNDDAIFEIGRKLFEEERKLVGGHLRKIFTGAAAIDPALINGVQDIGIKVQQGYGMTEMSALLSSTRHYEDNYLKASSVGRPVESATFKIDAPDEDGIGEILIKGPTAMLGYLDRPDLTAEVFQDGWYRTGDYGYLDAEGWAYITGRKMNMIVTRTGKNIFPEELEVELAKSKLIGELMVYGSEDKNGNILVSLQVRPVMEEVAKALGKAGPDSNEIFQAVAAEVKALNATVPNYKRIRRLVIRKEEFIKTPTEKIRRKMNII</sequence>
<dbReference type="PROSITE" id="PS00455">
    <property type="entry name" value="AMP_BINDING"/>
    <property type="match status" value="1"/>
</dbReference>
<dbReference type="EMBL" id="LRRQ01000170">
    <property type="protein sequence ID" value="OAM87521.1"/>
    <property type="molecule type" value="Genomic_DNA"/>
</dbReference>
<dbReference type="GO" id="GO:0004467">
    <property type="term" value="F:long-chain fatty acid-CoA ligase activity"/>
    <property type="evidence" value="ECO:0007669"/>
    <property type="project" value="UniProtKB-EC"/>
</dbReference>
<evidence type="ECO:0000259" key="3">
    <source>
        <dbReference type="Pfam" id="PF00501"/>
    </source>
</evidence>
<gene>
    <name evidence="4" type="ORF">AW736_22780</name>
</gene>
<feature type="domain" description="AMP-dependent synthetase/ligase" evidence="3">
    <location>
        <begin position="25"/>
        <end position="417"/>
    </location>
</feature>
<dbReference type="Gene3D" id="3.40.50.12780">
    <property type="entry name" value="N-terminal domain of ligase-like"/>
    <property type="match status" value="1"/>
</dbReference>
<dbReference type="GO" id="GO:0016020">
    <property type="term" value="C:membrane"/>
    <property type="evidence" value="ECO:0007669"/>
    <property type="project" value="TreeGrafter"/>
</dbReference>
<dbReference type="Pfam" id="PF23562">
    <property type="entry name" value="AMP-binding_C_3"/>
    <property type="match status" value="1"/>
</dbReference>
<comment type="caution">
    <text evidence="4">The sequence shown here is derived from an EMBL/GenBank/DDBJ whole genome shotgun (WGS) entry which is preliminary data.</text>
</comment>
<dbReference type="InterPro" id="IPR042099">
    <property type="entry name" value="ANL_N_sf"/>
</dbReference>
<accession>A0A178ID29</accession>
<dbReference type="PANTHER" id="PTHR43272:SF52">
    <property type="entry name" value="AMP-DEPENDENT SYNTHETASE_LIGASE DOMAIN-CONTAINING PROTEIN"/>
    <property type="match status" value="1"/>
</dbReference>
<keyword evidence="2" id="KW-0175">Coiled coil</keyword>
<dbReference type="Proteomes" id="UP000078486">
    <property type="component" value="Unassembled WGS sequence"/>
</dbReference>
<reference evidence="4 5" key="1">
    <citation type="submission" date="2016-01" db="EMBL/GenBank/DDBJ databases">
        <title>High potential of lignocellulose degradation of a new Verrucomicrobia species.</title>
        <authorList>
            <person name="Wang Y."/>
            <person name="Shi Y."/>
            <person name="Qiu Z."/>
            <person name="Liu S."/>
            <person name="Yang H."/>
        </authorList>
    </citation>
    <scope>NUCLEOTIDE SEQUENCE [LARGE SCALE GENOMIC DNA]</scope>
    <source>
        <strain evidence="4 5">TSB47</strain>
    </source>
</reference>
<dbReference type="PANTHER" id="PTHR43272">
    <property type="entry name" value="LONG-CHAIN-FATTY-ACID--COA LIGASE"/>
    <property type="match status" value="1"/>
</dbReference>
<organism evidence="4 5">
    <name type="scientific">Termitidicoccus mucosus</name>
    <dbReference type="NCBI Taxonomy" id="1184151"/>
    <lineage>
        <taxon>Bacteria</taxon>
        <taxon>Pseudomonadati</taxon>
        <taxon>Verrucomicrobiota</taxon>
        <taxon>Opitutia</taxon>
        <taxon>Opitutales</taxon>
        <taxon>Opitutaceae</taxon>
        <taxon>Termitidicoccus</taxon>
    </lineage>
</organism>
<dbReference type="InterPro" id="IPR000873">
    <property type="entry name" value="AMP-dep_synth/lig_dom"/>
</dbReference>
<name>A0A178ID29_9BACT</name>
<dbReference type="InterPro" id="IPR020845">
    <property type="entry name" value="AMP-binding_CS"/>
</dbReference>
<dbReference type="STRING" id="1184151.AW736_22780"/>
<dbReference type="RefSeq" id="WP_068772595.1">
    <property type="nucleotide sequence ID" value="NZ_CP109796.1"/>
</dbReference>
<evidence type="ECO:0000256" key="1">
    <source>
        <dbReference type="ARBA" id="ARBA00024484"/>
    </source>
</evidence>
<proteinExistence type="predicted"/>
<evidence type="ECO:0000313" key="5">
    <source>
        <dbReference type="Proteomes" id="UP000078486"/>
    </source>
</evidence>
<evidence type="ECO:0000313" key="4">
    <source>
        <dbReference type="EMBL" id="OAM87521.1"/>
    </source>
</evidence>